<evidence type="ECO:0000256" key="5">
    <source>
        <dbReference type="ARBA" id="ARBA00023136"/>
    </source>
</evidence>
<evidence type="ECO:0000259" key="6">
    <source>
        <dbReference type="PROSITE" id="PS51635"/>
    </source>
</evidence>
<dbReference type="PANTHER" id="PTHR14226:SF29">
    <property type="entry name" value="NEUROPATHY TARGET ESTERASE SWS"/>
    <property type="match status" value="1"/>
</dbReference>
<dbReference type="Pfam" id="PF01103">
    <property type="entry name" value="Omp85"/>
    <property type="match status" value="1"/>
</dbReference>
<keyword evidence="4" id="KW-0443">Lipid metabolism</keyword>
<comment type="subcellular location">
    <subcellularLocation>
        <location evidence="1">Membrane</location>
    </subcellularLocation>
</comment>
<dbReference type="AlphaFoldDB" id="T1BHG1"/>
<sequence length="702" mass="77283">TPCLVLSGGGARGAAHVGVLEALQRLRIPVGCIVGTSMGAVIGGLYAAGLPAGSMARLLANPDFEQAMGGELIRARWSYAERHDSHRYFAFVTLGWSGHSFELPRSVLGSETPARLLTALLAPLRPARSFDRLPIPFRAVATDLRNGKRVVLKRGSLARSILASLSIPELYPPVRIGNRLLVDGGLADNLAVGVLRRWRKAPAIVSNVSPVENRAPIRTLLGVTRSVIRVITAENVRRNLTRLTARDVLITPALKGLSTLDFKRMGSAIAAGYGATWAHRKALRHWALSRVQYDQWQARLEQRFRHPAVLSGIRVQSNRSAYNPLFRSCIHERMGQPVVWRAINRDLMCLYRVSGVRRVKVRVLRTPPGVTLSYTVQMRRVREIRVGVGFQGIEDFSGANEYAFRLASIWPRLNAWNASWRTSILLGNLWGARTRLRVPLGAGSPWFIDLAGRYRSRPIPVYAHGAHIAEYRGNRDQAGADLGLDFGSFGRLRIGPRWGHEWAVVETGSPALPVYGDHYGLWQEVFHVDTLNRTWFPTRGLLLNLRSDWARRGLGGNVAYDRVSLRSLWAIGLSAHAGIWVRFDYGSALGTNLPFEDAFRLGGFFSLPGYGLGELRGNGAQALDLSYFRRLGDTVPILDTSLYVGATLSAGRIELPGQGFSALKDSVSTFVAVHTLIGPVALGFGWAGNGSRAVYLVLGRFF</sequence>
<feature type="domain" description="PNPLA" evidence="6">
    <location>
        <begin position="4"/>
        <end position="196"/>
    </location>
</feature>
<evidence type="ECO:0000313" key="7">
    <source>
        <dbReference type="EMBL" id="EQD72431.1"/>
    </source>
</evidence>
<dbReference type="InterPro" id="IPR016035">
    <property type="entry name" value="Acyl_Trfase/lysoPLipase"/>
</dbReference>
<gene>
    <name evidence="7" type="ORF">B1B_03759</name>
</gene>
<comment type="caution">
    <text evidence="7">The sequence shown here is derived from an EMBL/GenBank/DDBJ whole genome shotgun (WGS) entry which is preliminary data.</text>
</comment>
<reference evidence="7" key="1">
    <citation type="submission" date="2013-08" db="EMBL/GenBank/DDBJ databases">
        <authorList>
            <person name="Mendez C."/>
            <person name="Richter M."/>
            <person name="Ferrer M."/>
            <person name="Sanchez J."/>
        </authorList>
    </citation>
    <scope>NUCLEOTIDE SEQUENCE</scope>
</reference>
<protein>
    <submittedName>
        <fullName evidence="7">Outer membrane protein, family</fullName>
    </submittedName>
</protein>
<dbReference type="Gene3D" id="2.40.160.50">
    <property type="entry name" value="membrane protein fhac: a member of the omp85/tpsb transporter family"/>
    <property type="match status" value="1"/>
</dbReference>
<dbReference type="Gene3D" id="3.40.1090.10">
    <property type="entry name" value="Cytosolic phospholipase A2 catalytic domain"/>
    <property type="match status" value="2"/>
</dbReference>
<dbReference type="InterPro" id="IPR002641">
    <property type="entry name" value="PNPLA_dom"/>
</dbReference>
<evidence type="ECO:0000256" key="2">
    <source>
        <dbReference type="ARBA" id="ARBA00022801"/>
    </source>
</evidence>
<reference evidence="7" key="2">
    <citation type="journal article" date="2014" name="ISME J.">
        <title>Microbial stratification in low pH oxic and suboxic macroscopic growths along an acid mine drainage.</title>
        <authorList>
            <person name="Mendez-Garcia C."/>
            <person name="Mesa V."/>
            <person name="Sprenger R.R."/>
            <person name="Richter M."/>
            <person name="Diez M.S."/>
            <person name="Solano J."/>
            <person name="Bargiela R."/>
            <person name="Golyshina O.V."/>
            <person name="Manteca A."/>
            <person name="Ramos J.L."/>
            <person name="Gallego J.R."/>
            <person name="Llorente I."/>
            <person name="Martins Dos Santos V.A."/>
            <person name="Jensen O.N."/>
            <person name="Pelaez A.I."/>
            <person name="Sanchez J."/>
            <person name="Ferrer M."/>
        </authorList>
    </citation>
    <scope>NUCLEOTIDE SEQUENCE</scope>
</reference>
<proteinExistence type="predicted"/>
<dbReference type="GO" id="GO:0016042">
    <property type="term" value="P:lipid catabolic process"/>
    <property type="evidence" value="ECO:0007669"/>
    <property type="project" value="UniProtKB-KW"/>
</dbReference>
<dbReference type="Pfam" id="PF01734">
    <property type="entry name" value="Patatin"/>
    <property type="match status" value="1"/>
</dbReference>
<keyword evidence="5" id="KW-0472">Membrane</keyword>
<keyword evidence="3" id="KW-0442">Lipid degradation</keyword>
<dbReference type="InterPro" id="IPR050301">
    <property type="entry name" value="NTE"/>
</dbReference>
<accession>T1BHG1</accession>
<dbReference type="PROSITE" id="PS51635">
    <property type="entry name" value="PNPLA"/>
    <property type="match status" value="1"/>
</dbReference>
<dbReference type="PANTHER" id="PTHR14226">
    <property type="entry name" value="NEUROPATHY TARGET ESTERASE/SWISS CHEESE D.MELANOGASTER"/>
    <property type="match status" value="1"/>
</dbReference>
<dbReference type="InterPro" id="IPR000184">
    <property type="entry name" value="Bac_surfAg_D15"/>
</dbReference>
<keyword evidence="2" id="KW-0378">Hydrolase</keyword>
<feature type="non-terminal residue" evidence="7">
    <location>
        <position position="1"/>
    </location>
</feature>
<evidence type="ECO:0000256" key="1">
    <source>
        <dbReference type="ARBA" id="ARBA00004370"/>
    </source>
</evidence>
<dbReference type="GO" id="GO:0019867">
    <property type="term" value="C:outer membrane"/>
    <property type="evidence" value="ECO:0007669"/>
    <property type="project" value="InterPro"/>
</dbReference>
<dbReference type="EMBL" id="AUZY01002331">
    <property type="protein sequence ID" value="EQD72431.1"/>
    <property type="molecule type" value="Genomic_DNA"/>
</dbReference>
<evidence type="ECO:0000256" key="3">
    <source>
        <dbReference type="ARBA" id="ARBA00022963"/>
    </source>
</evidence>
<dbReference type="SUPFAM" id="SSF52151">
    <property type="entry name" value="FabD/lysophospholipase-like"/>
    <property type="match status" value="1"/>
</dbReference>
<dbReference type="GO" id="GO:0016787">
    <property type="term" value="F:hydrolase activity"/>
    <property type="evidence" value="ECO:0007669"/>
    <property type="project" value="UniProtKB-KW"/>
</dbReference>
<organism evidence="7">
    <name type="scientific">mine drainage metagenome</name>
    <dbReference type="NCBI Taxonomy" id="410659"/>
    <lineage>
        <taxon>unclassified sequences</taxon>
        <taxon>metagenomes</taxon>
        <taxon>ecological metagenomes</taxon>
    </lineage>
</organism>
<name>T1BHG1_9ZZZZ</name>
<evidence type="ECO:0000256" key="4">
    <source>
        <dbReference type="ARBA" id="ARBA00023098"/>
    </source>
</evidence>